<evidence type="ECO:0000313" key="6">
    <source>
        <dbReference type="Proteomes" id="UP000199150"/>
    </source>
</evidence>
<feature type="signal peptide" evidence="3">
    <location>
        <begin position="1"/>
        <end position="25"/>
    </location>
</feature>
<comment type="similarity">
    <text evidence="1 3">Belongs to the type-B carboxylesterase/lipase family.</text>
</comment>
<dbReference type="Gene3D" id="3.40.50.1820">
    <property type="entry name" value="alpha/beta hydrolase"/>
    <property type="match status" value="1"/>
</dbReference>
<proteinExistence type="inferred from homology"/>
<keyword evidence="2 3" id="KW-0378">Hydrolase</keyword>
<dbReference type="InterPro" id="IPR019826">
    <property type="entry name" value="Carboxylesterase_B_AS"/>
</dbReference>
<dbReference type="Pfam" id="PF00135">
    <property type="entry name" value="COesterase"/>
    <property type="match status" value="2"/>
</dbReference>
<keyword evidence="6" id="KW-1185">Reference proteome</keyword>
<evidence type="ECO:0000313" key="5">
    <source>
        <dbReference type="EMBL" id="SCW82739.1"/>
    </source>
</evidence>
<accession>A0A1G4TQ55</accession>
<dbReference type="RefSeq" id="WP_090650726.1">
    <property type="nucleotide sequence ID" value="NZ_FMTS01000010.1"/>
</dbReference>
<dbReference type="PROSITE" id="PS00122">
    <property type="entry name" value="CARBOXYLESTERASE_B_1"/>
    <property type="match status" value="1"/>
</dbReference>
<dbReference type="GO" id="GO:0016787">
    <property type="term" value="F:hydrolase activity"/>
    <property type="evidence" value="ECO:0007669"/>
    <property type="project" value="UniProtKB-KW"/>
</dbReference>
<protein>
    <recommendedName>
        <fullName evidence="3">Carboxylic ester hydrolase</fullName>
        <ecNumber evidence="3">3.1.1.-</ecNumber>
    </recommendedName>
</protein>
<dbReference type="OrthoDB" id="9775851at2"/>
<dbReference type="InterPro" id="IPR002018">
    <property type="entry name" value="CarbesteraseB"/>
</dbReference>
<dbReference type="AlphaFoldDB" id="A0A1G4TQ55"/>
<evidence type="ECO:0000259" key="4">
    <source>
        <dbReference type="Pfam" id="PF00135"/>
    </source>
</evidence>
<dbReference type="InterPro" id="IPR050309">
    <property type="entry name" value="Type-B_Carboxylest/Lipase"/>
</dbReference>
<feature type="domain" description="Carboxylesterase type B" evidence="4">
    <location>
        <begin position="35"/>
        <end position="361"/>
    </location>
</feature>
<dbReference type="SUPFAM" id="SSF53474">
    <property type="entry name" value="alpha/beta-Hydrolases"/>
    <property type="match status" value="1"/>
</dbReference>
<dbReference type="PANTHER" id="PTHR11559">
    <property type="entry name" value="CARBOXYLESTERASE"/>
    <property type="match status" value="1"/>
</dbReference>
<reference evidence="6" key="1">
    <citation type="submission" date="2016-10" db="EMBL/GenBank/DDBJ databases">
        <authorList>
            <person name="Varghese N."/>
            <person name="Submissions S."/>
        </authorList>
    </citation>
    <scope>NUCLEOTIDE SEQUENCE [LARGE SCALE GENOMIC DNA]</scope>
    <source>
        <strain evidence="6">CGMCC 1.3431</strain>
    </source>
</reference>
<sequence length="621" mass="64994">MRNASFMSASRTALAVFVASGLAMAALPSCAGAPNTVQTVSGAVQGVTVEGVESFKGIPFAAPPLGDLRWRAPQPAAKWTGVKVADTFGHDCMQTPFGGDAAPLGATPGEDCLVLNVWRPAGVPKDAKLPVIFWIYGGGFVNGGSSPPVYDGSSFAKKGVIMVSANYRLGRFGFFGFPELTKENKDNGLLGNYGYMDQIAALKWVQANIAAFGGDPANVTIFGESAGGGSVNTLMTSTQSKGLFAKAIVQSGGGRGNLMGNRELSKDKPGMPSSETLGVNLARKYGIEGTGAEALAALRKLSAEQINDGLGMMTMGQAGQTYGGPMVDGVIVAEAPQAVYEAGRQAKVPFMIGADTADIGFGFAPTKEAAFAAFGPYADQAKAAYDPDGTKTVQQINAEIGMDKAMVEPSRFVASTISKQGIPAYEFRFGYVADSMKAEWKTGTPHATEIPYVMNTVKEKYGDKLTPADAKIADQTNSYWANFAKTGNPNGEGLPHWPKYDSAKDELMVFTPEGVPVAQADPWKARMDVTAAAADLPPPPPLATKTADGHFATKLSPLGEMLNDPAAKAVLNKHIPDVVGNPQIGMASNMTLLALRQYIPTLTDDVLAGIDADLAALPAKK</sequence>
<organism evidence="5 6">
    <name type="scientific">Asticcacaulis taihuensis</name>
    <dbReference type="NCBI Taxonomy" id="260084"/>
    <lineage>
        <taxon>Bacteria</taxon>
        <taxon>Pseudomonadati</taxon>
        <taxon>Pseudomonadota</taxon>
        <taxon>Alphaproteobacteria</taxon>
        <taxon>Caulobacterales</taxon>
        <taxon>Caulobacteraceae</taxon>
        <taxon>Asticcacaulis</taxon>
    </lineage>
</organism>
<gene>
    <name evidence="5" type="ORF">SAMN02927928_0020</name>
</gene>
<dbReference type="InterPro" id="IPR029058">
    <property type="entry name" value="AB_hydrolase_fold"/>
</dbReference>
<dbReference type="STRING" id="260084.SAMN02927928_0020"/>
<dbReference type="EC" id="3.1.1.-" evidence="3"/>
<feature type="chain" id="PRO_5011329835" description="Carboxylic ester hydrolase" evidence="3">
    <location>
        <begin position="26"/>
        <end position="621"/>
    </location>
</feature>
<evidence type="ECO:0000256" key="2">
    <source>
        <dbReference type="ARBA" id="ARBA00022801"/>
    </source>
</evidence>
<evidence type="ECO:0000256" key="1">
    <source>
        <dbReference type="ARBA" id="ARBA00005964"/>
    </source>
</evidence>
<feature type="domain" description="Carboxylesterase type B" evidence="4">
    <location>
        <begin position="385"/>
        <end position="515"/>
    </location>
</feature>
<dbReference type="EMBL" id="FMTS01000010">
    <property type="protein sequence ID" value="SCW82739.1"/>
    <property type="molecule type" value="Genomic_DNA"/>
</dbReference>
<keyword evidence="3" id="KW-0732">Signal</keyword>
<name>A0A1G4TQ55_9CAUL</name>
<evidence type="ECO:0000256" key="3">
    <source>
        <dbReference type="RuleBase" id="RU361235"/>
    </source>
</evidence>
<dbReference type="Proteomes" id="UP000199150">
    <property type="component" value="Unassembled WGS sequence"/>
</dbReference>